<dbReference type="Gene3D" id="2.130.10.10">
    <property type="entry name" value="YVTN repeat-like/Quinoprotein amine dehydrogenase"/>
    <property type="match status" value="1"/>
</dbReference>
<keyword evidence="3" id="KW-1185">Reference proteome</keyword>
<reference evidence="2 3" key="1">
    <citation type="submission" date="2024-08" db="EMBL/GenBank/DDBJ databases">
        <title>Tateyamaria sp. nov., isolated from marine algae.</title>
        <authorList>
            <person name="Choi B.J."/>
            <person name="Kim J.M."/>
            <person name="Lee J.K."/>
            <person name="Choi D.G."/>
            <person name="Bayburt H."/>
            <person name="Baek J.H."/>
            <person name="Han D.M."/>
            <person name="Jeon C.O."/>
        </authorList>
    </citation>
    <scope>NUCLEOTIDE SEQUENCE [LARGE SCALE GENOMIC DNA]</scope>
    <source>
        <strain evidence="2 3">KMU-156</strain>
    </source>
</reference>
<comment type="caution">
    <text evidence="2">The sequence shown here is derived from an EMBL/GenBank/DDBJ whole genome shotgun (WGS) entry which is preliminary data.</text>
</comment>
<feature type="domain" description="Pyrrolo-quinoline quinone repeat" evidence="1">
    <location>
        <begin position="142"/>
        <end position="376"/>
    </location>
</feature>
<evidence type="ECO:0000259" key="1">
    <source>
        <dbReference type="Pfam" id="PF13360"/>
    </source>
</evidence>
<dbReference type="PANTHER" id="PTHR34512">
    <property type="entry name" value="CELL SURFACE PROTEIN"/>
    <property type="match status" value="1"/>
</dbReference>
<dbReference type="InterPro" id="IPR011047">
    <property type="entry name" value="Quinoprotein_ADH-like_sf"/>
</dbReference>
<dbReference type="SUPFAM" id="SSF50998">
    <property type="entry name" value="Quinoprotein alcohol dehydrogenase-like"/>
    <property type="match status" value="1"/>
</dbReference>
<name>A0ABW8UWX2_9RHOB</name>
<evidence type="ECO:0000313" key="3">
    <source>
        <dbReference type="Proteomes" id="UP001627408"/>
    </source>
</evidence>
<proteinExistence type="predicted"/>
<dbReference type="PANTHER" id="PTHR34512:SF30">
    <property type="entry name" value="OUTER MEMBRANE PROTEIN ASSEMBLY FACTOR BAMB"/>
    <property type="match status" value="1"/>
</dbReference>
<dbReference type="Pfam" id="PF13360">
    <property type="entry name" value="PQQ_2"/>
    <property type="match status" value="2"/>
</dbReference>
<dbReference type="RefSeq" id="WP_407593508.1">
    <property type="nucleotide sequence ID" value="NZ_JBHDIY010000002.1"/>
</dbReference>
<dbReference type="InterPro" id="IPR018391">
    <property type="entry name" value="PQQ_b-propeller_rpt"/>
</dbReference>
<dbReference type="EMBL" id="JBHDIY010000002">
    <property type="protein sequence ID" value="MFL4471660.1"/>
    <property type="molecule type" value="Genomic_DNA"/>
</dbReference>
<gene>
    <name evidence="2" type="ORF">ACERZ8_17920</name>
</gene>
<dbReference type="InterPro" id="IPR002372">
    <property type="entry name" value="PQQ_rpt_dom"/>
</dbReference>
<evidence type="ECO:0000313" key="2">
    <source>
        <dbReference type="EMBL" id="MFL4471660.1"/>
    </source>
</evidence>
<protein>
    <submittedName>
        <fullName evidence="2">PQQ-binding-like beta-propeller repeat protein</fullName>
    </submittedName>
</protein>
<dbReference type="SMART" id="SM00564">
    <property type="entry name" value="PQQ"/>
    <property type="match status" value="6"/>
</dbReference>
<dbReference type="InterPro" id="IPR015943">
    <property type="entry name" value="WD40/YVTN_repeat-like_dom_sf"/>
</dbReference>
<sequence>MTQGGIAARQFKLQRFVPKGALIGLGLVSLTVLSACQERQVILPGQREAVESVLTQSRAVGEEEAVAVSNAARDISLPAQVANAEAAQSFGTQSFRTDHPRLNANLTQVFAVNIGAGDDRKHRIVADPVVAGGRIFTLDAQTTVTAVSTSGAVLWQRDILPDGADDGDATGGGLAVDGDVLYISSGFGALTALEASTGRTIWVQSLEATGSGRPTVFGDLVYVMAGDDTGWALNKTNGRVEWQVSASESPTNVLGAPAPIVVDGLTVFSFGSGEMQAVFRQGGLRRWDASVLGERRGRALSKVDDVTGRPIAADGVIYAGNQSGRTVAVSAGSGGRIWTANEGAVDTVLPVGGSVFLVSDRNELLRLDASDGTRIWGVELPNYVANKPNRQSEIFAHHGPILAGGRIIVASSDGVLRSFDPVSGGLTGTAVIPSGASTAPVVAGQTLYLVTRKGQLVAYR</sequence>
<accession>A0ABW8UWX2</accession>
<organism evidence="2 3">
    <name type="scientific">Tateyamaria armeniaca</name>
    <dbReference type="NCBI Taxonomy" id="2518930"/>
    <lineage>
        <taxon>Bacteria</taxon>
        <taxon>Pseudomonadati</taxon>
        <taxon>Pseudomonadota</taxon>
        <taxon>Alphaproteobacteria</taxon>
        <taxon>Rhodobacterales</taxon>
        <taxon>Roseobacteraceae</taxon>
        <taxon>Tateyamaria</taxon>
    </lineage>
</organism>
<dbReference type="Proteomes" id="UP001627408">
    <property type="component" value="Unassembled WGS sequence"/>
</dbReference>
<feature type="domain" description="Pyrrolo-quinoline quinone repeat" evidence="1">
    <location>
        <begin position="398"/>
        <end position="459"/>
    </location>
</feature>